<dbReference type="SUPFAM" id="SSF49503">
    <property type="entry name" value="Cupredoxins"/>
    <property type="match status" value="3"/>
</dbReference>
<dbReference type="InterPro" id="IPR001117">
    <property type="entry name" value="Cu-oxidase_2nd"/>
</dbReference>
<keyword evidence="7" id="KW-1185">Reference proteome</keyword>
<evidence type="ECO:0000259" key="4">
    <source>
        <dbReference type="Pfam" id="PF07731"/>
    </source>
</evidence>
<dbReference type="Pfam" id="PF00394">
    <property type="entry name" value="Cu-oxidase"/>
    <property type="match status" value="1"/>
</dbReference>
<dbReference type="CDD" id="cd13853">
    <property type="entry name" value="CuRO_1_Tth-MCO_like"/>
    <property type="match status" value="1"/>
</dbReference>
<dbReference type="CDD" id="cd13881">
    <property type="entry name" value="CuRO_2_McoC_like"/>
    <property type="match status" value="1"/>
</dbReference>
<dbReference type="PROSITE" id="PS00080">
    <property type="entry name" value="MULTICOPPER_OXIDASE2"/>
    <property type="match status" value="1"/>
</dbReference>
<accession>A0A9W4D4J6</accession>
<dbReference type="InterPro" id="IPR011707">
    <property type="entry name" value="Cu-oxidase-like_N"/>
</dbReference>
<dbReference type="InterPro" id="IPR045087">
    <property type="entry name" value="Cu-oxidase_fam"/>
</dbReference>
<dbReference type="KEGG" id="ppsu:NO713_03396"/>
<dbReference type="Pfam" id="PF07732">
    <property type="entry name" value="Cu-oxidase_3"/>
    <property type="match status" value="1"/>
</dbReference>
<keyword evidence="6" id="KW-0132">Cell division</keyword>
<evidence type="ECO:0000313" key="6">
    <source>
        <dbReference type="EMBL" id="CAD5964229.1"/>
    </source>
</evidence>
<dbReference type="CDD" id="cd13900">
    <property type="entry name" value="CuRO_3_Tth-MCO_like"/>
    <property type="match status" value="1"/>
</dbReference>
<dbReference type="GO" id="GO:0016491">
    <property type="term" value="F:oxidoreductase activity"/>
    <property type="evidence" value="ECO:0007669"/>
    <property type="project" value="UniProtKB-KW"/>
</dbReference>
<keyword evidence="6" id="KW-0131">Cell cycle</keyword>
<dbReference type="EMBL" id="LR882967">
    <property type="protein sequence ID" value="CAD5964229.1"/>
    <property type="molecule type" value="Genomic_DNA"/>
</dbReference>
<evidence type="ECO:0000259" key="5">
    <source>
        <dbReference type="Pfam" id="PF07732"/>
    </source>
</evidence>
<keyword evidence="1" id="KW-0479">Metal-binding</keyword>
<evidence type="ECO:0000313" key="7">
    <source>
        <dbReference type="Proteomes" id="UP001153719"/>
    </source>
</evidence>
<organism evidence="6 7">
    <name type="scientific">Planktothrix pseudagardhii</name>
    <dbReference type="NCBI Taxonomy" id="132604"/>
    <lineage>
        <taxon>Bacteria</taxon>
        <taxon>Bacillati</taxon>
        <taxon>Cyanobacteriota</taxon>
        <taxon>Cyanophyceae</taxon>
        <taxon>Oscillatoriophycideae</taxon>
        <taxon>Oscillatoriales</taxon>
        <taxon>Microcoleaceae</taxon>
        <taxon>Planktothrix</taxon>
    </lineage>
</organism>
<dbReference type="PANTHER" id="PTHR11709">
    <property type="entry name" value="MULTI-COPPER OXIDASE"/>
    <property type="match status" value="1"/>
</dbReference>
<keyword evidence="2" id="KW-0560">Oxidoreductase</keyword>
<dbReference type="Pfam" id="PF07731">
    <property type="entry name" value="Cu-oxidase_2"/>
    <property type="match status" value="1"/>
</dbReference>
<dbReference type="Proteomes" id="UP001153719">
    <property type="component" value="Chromosome"/>
</dbReference>
<dbReference type="InterPro" id="IPR006311">
    <property type="entry name" value="TAT_signal"/>
</dbReference>
<dbReference type="GO" id="GO:0005507">
    <property type="term" value="F:copper ion binding"/>
    <property type="evidence" value="ECO:0007669"/>
    <property type="project" value="InterPro"/>
</dbReference>
<dbReference type="GO" id="GO:0051301">
    <property type="term" value="P:cell division"/>
    <property type="evidence" value="ECO:0007669"/>
    <property type="project" value="UniProtKB-KW"/>
</dbReference>
<feature type="domain" description="Plastocyanin-like" evidence="3">
    <location>
        <begin position="209"/>
        <end position="300"/>
    </location>
</feature>
<dbReference type="InterPro" id="IPR011706">
    <property type="entry name" value="Cu-oxidase_C"/>
</dbReference>
<protein>
    <submittedName>
        <fullName evidence="6">Cell division protein FtsP</fullName>
    </submittedName>
</protein>
<dbReference type="AlphaFoldDB" id="A0A9W4D4J6"/>
<dbReference type="Gene3D" id="2.60.40.420">
    <property type="entry name" value="Cupredoxins - blue copper proteins"/>
    <property type="match status" value="3"/>
</dbReference>
<reference evidence="6" key="1">
    <citation type="submission" date="2020-09" db="EMBL/GenBank/DDBJ databases">
        <authorList>
            <person name="Blom J."/>
        </authorList>
    </citation>
    <scope>NUCLEOTIDE SEQUENCE</scope>
    <source>
        <strain evidence="6">No.713</strain>
    </source>
</reference>
<gene>
    <name evidence="6" type="primary">ftsP</name>
    <name evidence="6" type="ORF">NO713_03396</name>
</gene>
<dbReference type="RefSeq" id="WP_254174225.1">
    <property type="nucleotide sequence ID" value="NZ_LR882967.1"/>
</dbReference>
<dbReference type="PROSITE" id="PS51318">
    <property type="entry name" value="TAT"/>
    <property type="match status" value="1"/>
</dbReference>
<feature type="domain" description="Plastocyanin-like" evidence="5">
    <location>
        <begin position="64"/>
        <end position="172"/>
    </location>
</feature>
<dbReference type="InterPro" id="IPR008972">
    <property type="entry name" value="Cupredoxin"/>
</dbReference>
<feature type="domain" description="Plastocyanin-like" evidence="4">
    <location>
        <begin position="392"/>
        <end position="497"/>
    </location>
</feature>
<name>A0A9W4D4J6_9CYAN</name>
<dbReference type="PANTHER" id="PTHR11709:SF2">
    <property type="entry name" value="MULTICOPPER OXIDASE LPR1"/>
    <property type="match status" value="1"/>
</dbReference>
<dbReference type="InterPro" id="IPR002355">
    <property type="entry name" value="Cu_oxidase_Cu_BS"/>
</dbReference>
<sequence>MNLINRRKFLMLSGGVTGSVLLTHCQTSPALLLPIKQTTAISSTTSNNGLLEVALEARSSLINLGRQQAHLMTYNGSIPGPRLEAKPGDRVRIRFTNKLSEPTNLHYHGLHIPPTENADNIFLSVPPNETLTYEFTLPQNHPAGTFYYHPHLHEFVAEQVFGGLGGIFVVRGELDKIPEIEAAKEEFLFIKDFAVDANGQISTPGHMDLMQGREGNILTVNGQVNPNFSLVAGGLSRLRIVNASTSRFYRLQLENHPFFLIATDGGAIVEPVELPELLLSPGERAEVLIQGNRSPGEYRLLSLPYDRGGMGMMGSGMIGGGMMGGMYHGNSRGSTQAPQVIATVTYQGANPTTLPLPQTLLPVQSLPQPITTRRIEMSMSMGMGRGMGMQMAFLFNGQVFDMNRVDAEVKLGTVEDWELVNVDPDGMEHSFHLHTNPFQVVSRNGQPDAYRAWEDTLRVRANETVRIRIPFLDYLGKTVYHCHVLDHEDLGMMGIVEIQK</sequence>
<proteinExistence type="predicted"/>
<evidence type="ECO:0000256" key="1">
    <source>
        <dbReference type="ARBA" id="ARBA00022723"/>
    </source>
</evidence>
<evidence type="ECO:0000259" key="3">
    <source>
        <dbReference type="Pfam" id="PF00394"/>
    </source>
</evidence>
<evidence type="ECO:0000256" key="2">
    <source>
        <dbReference type="ARBA" id="ARBA00023002"/>
    </source>
</evidence>